<name>A0ABY2WN71_9FLAO</name>
<comment type="caution">
    <text evidence="1">The sequence shown here is derived from an EMBL/GenBank/DDBJ whole genome shotgun (WGS) entry which is preliminary data.</text>
</comment>
<proteinExistence type="predicted"/>
<dbReference type="Gene3D" id="3.40.630.30">
    <property type="match status" value="1"/>
</dbReference>
<keyword evidence="2" id="KW-1185">Reference proteome</keyword>
<dbReference type="Proteomes" id="UP000751614">
    <property type="component" value="Unassembled WGS sequence"/>
</dbReference>
<dbReference type="InterPro" id="IPR050644">
    <property type="entry name" value="PG_Glycine_Bridge_Synth"/>
</dbReference>
<evidence type="ECO:0000313" key="2">
    <source>
        <dbReference type="Proteomes" id="UP000751614"/>
    </source>
</evidence>
<dbReference type="PANTHER" id="PTHR36174:SF1">
    <property type="entry name" value="LIPID II:GLYCINE GLYCYLTRANSFERASE"/>
    <property type="match status" value="1"/>
</dbReference>
<dbReference type="InterPro" id="IPR016181">
    <property type="entry name" value="Acyl_CoA_acyltransferase"/>
</dbReference>
<gene>
    <name evidence="1" type="ORF">FGG15_01260</name>
</gene>
<dbReference type="PANTHER" id="PTHR36174">
    <property type="entry name" value="LIPID II:GLYCINE GLYCYLTRANSFERASE"/>
    <property type="match status" value="1"/>
</dbReference>
<organism evidence="1 2">
    <name type="scientific">Flagellimonas algicola</name>
    <dbReference type="NCBI Taxonomy" id="2583815"/>
    <lineage>
        <taxon>Bacteria</taxon>
        <taxon>Pseudomonadati</taxon>
        <taxon>Bacteroidota</taxon>
        <taxon>Flavobacteriia</taxon>
        <taxon>Flavobacteriales</taxon>
        <taxon>Flavobacteriaceae</taxon>
        <taxon>Flagellimonas</taxon>
    </lineage>
</organism>
<reference evidence="1 2" key="1">
    <citation type="submission" date="2019-05" db="EMBL/GenBank/DDBJ databases">
        <title>Flagellimonas sp. AsT0115, sp. nov., isolated from a marine red algae, Asparagopsis taxiformis.</title>
        <authorList>
            <person name="Kim J."/>
            <person name="Jeong S.E."/>
            <person name="Jeon C.O."/>
        </authorList>
    </citation>
    <scope>NUCLEOTIDE SEQUENCE [LARGE SCALE GENOMIC DNA]</scope>
    <source>
        <strain evidence="1 2">AsT0115</strain>
    </source>
</reference>
<protein>
    <submittedName>
        <fullName evidence="1">GNAT family N-acetyltransferase</fullName>
    </submittedName>
</protein>
<dbReference type="SUPFAM" id="SSF55729">
    <property type="entry name" value="Acyl-CoA N-acyltransferases (Nat)"/>
    <property type="match status" value="1"/>
</dbReference>
<dbReference type="EMBL" id="VCNI01000001">
    <property type="protein sequence ID" value="TMU56197.1"/>
    <property type="molecule type" value="Genomic_DNA"/>
</dbReference>
<evidence type="ECO:0000313" key="1">
    <source>
        <dbReference type="EMBL" id="TMU56197.1"/>
    </source>
</evidence>
<dbReference type="RefSeq" id="WP_138832398.1">
    <property type="nucleotide sequence ID" value="NZ_VCNI01000001.1"/>
</dbReference>
<accession>A0ABY2WN71</accession>
<sequence length="347" mass="40890">MIEIVKEKKKWDALVKGCDSADFYHTYDYHYASKVNGEEPVLIHYHDTNRTILLPLLFRDIEYSQYKDATSVYGYPGPITKNVTSECDFSDFRKEIQDLFEQQNIVSIFSRLNSFIPNQEQCLFHLGQTETLGRVVYIDLTKTLEEQWGNYFKRLRTYINKSRSIYTIRHSETDSDLDTFISLYHENMVRVNANKEYLFDKKYFLDLLNSPNFDTDLILAIENETGKIAGGALFTKKDAYIQYHLSGTSEKYLHLNPVKLLIDEMRIRGTRENYLYFNLGGGVGSKEDSLFYFKSGFSKDTFPFRVWKYTVNKEIYQELVKQKNGLMYCDNLDLRFFPQYRASVVHK</sequence>